<gene>
    <name evidence="2" type="ORF">MM415B03025_0001</name>
    <name evidence="1" type="ORF">TM448A01761_0002</name>
</gene>
<accession>A0A6H1ZSH5</accession>
<protein>
    <submittedName>
        <fullName evidence="1">Uncharacterized protein</fullName>
    </submittedName>
</protein>
<dbReference type="EMBL" id="MT142692">
    <property type="protein sequence ID" value="QJA87251.1"/>
    <property type="molecule type" value="Genomic_DNA"/>
</dbReference>
<proteinExistence type="predicted"/>
<dbReference type="EMBL" id="MT144195">
    <property type="protein sequence ID" value="QJA50429.1"/>
    <property type="molecule type" value="Genomic_DNA"/>
</dbReference>
<organism evidence="1">
    <name type="scientific">viral metagenome</name>
    <dbReference type="NCBI Taxonomy" id="1070528"/>
    <lineage>
        <taxon>unclassified sequences</taxon>
        <taxon>metagenomes</taxon>
        <taxon>organismal metagenomes</taxon>
    </lineage>
</organism>
<reference evidence="1" key="1">
    <citation type="submission" date="2020-03" db="EMBL/GenBank/DDBJ databases">
        <title>The deep terrestrial virosphere.</title>
        <authorList>
            <person name="Holmfeldt K."/>
            <person name="Nilsson E."/>
            <person name="Simone D."/>
            <person name="Lopez-Fernandez M."/>
            <person name="Wu X."/>
            <person name="de Brujin I."/>
            <person name="Lundin D."/>
            <person name="Andersson A."/>
            <person name="Bertilsson S."/>
            <person name="Dopson M."/>
        </authorList>
    </citation>
    <scope>NUCLEOTIDE SEQUENCE</scope>
    <source>
        <strain evidence="2">MM415B03025</strain>
        <strain evidence="1">TM448A01761</strain>
    </source>
</reference>
<sequence>MKTEKSTKKNSSIRRLQAVVMRLYDDDVKINVPDSKDGNGWAIVDGTKVCFHWSEDWGIDDRTVEIVDV</sequence>
<dbReference type="AlphaFoldDB" id="A0A6H1ZSH5"/>
<evidence type="ECO:0000313" key="1">
    <source>
        <dbReference type="EMBL" id="QJA50429.1"/>
    </source>
</evidence>
<name>A0A6H1ZSH5_9ZZZZ</name>
<evidence type="ECO:0000313" key="2">
    <source>
        <dbReference type="EMBL" id="QJA87251.1"/>
    </source>
</evidence>